<dbReference type="EMBL" id="MU003556">
    <property type="protein sequence ID" value="KAF2462988.1"/>
    <property type="molecule type" value="Genomic_DNA"/>
</dbReference>
<evidence type="ECO:0000313" key="1">
    <source>
        <dbReference type="EMBL" id="KAF2462988.1"/>
    </source>
</evidence>
<evidence type="ECO:0000313" key="2">
    <source>
        <dbReference type="Proteomes" id="UP000799755"/>
    </source>
</evidence>
<proteinExistence type="predicted"/>
<dbReference type="Proteomes" id="UP000799755">
    <property type="component" value="Unassembled WGS sequence"/>
</dbReference>
<accession>A0ACB6Q7S5</accession>
<gene>
    <name evidence="1" type="ORF">BDR25DRAFT_117631</name>
</gene>
<protein>
    <submittedName>
        <fullName evidence="1">Uncharacterized protein</fullName>
    </submittedName>
</protein>
<reference evidence="1" key="1">
    <citation type="journal article" date="2020" name="Stud. Mycol.">
        <title>101 Dothideomycetes genomes: a test case for predicting lifestyles and emergence of pathogens.</title>
        <authorList>
            <person name="Haridas S."/>
            <person name="Albert R."/>
            <person name="Binder M."/>
            <person name="Bloem J."/>
            <person name="Labutti K."/>
            <person name="Salamov A."/>
            <person name="Andreopoulos B."/>
            <person name="Baker S."/>
            <person name="Barry K."/>
            <person name="Bills G."/>
            <person name="Bluhm B."/>
            <person name="Cannon C."/>
            <person name="Castanera R."/>
            <person name="Culley D."/>
            <person name="Daum C."/>
            <person name="Ezra D."/>
            <person name="Gonzalez J."/>
            <person name="Henrissat B."/>
            <person name="Kuo A."/>
            <person name="Liang C."/>
            <person name="Lipzen A."/>
            <person name="Lutzoni F."/>
            <person name="Magnuson J."/>
            <person name="Mondo S."/>
            <person name="Nolan M."/>
            <person name="Ohm R."/>
            <person name="Pangilinan J."/>
            <person name="Park H.-J."/>
            <person name="Ramirez L."/>
            <person name="Alfaro M."/>
            <person name="Sun H."/>
            <person name="Tritt A."/>
            <person name="Yoshinaga Y."/>
            <person name="Zwiers L.-H."/>
            <person name="Turgeon B."/>
            <person name="Goodwin S."/>
            <person name="Spatafora J."/>
            <person name="Crous P."/>
            <person name="Grigoriev I."/>
        </authorList>
    </citation>
    <scope>NUCLEOTIDE SEQUENCE</scope>
    <source>
        <strain evidence="1">ATCC 200398</strain>
    </source>
</reference>
<name>A0ACB6Q7S5_9PLEO</name>
<keyword evidence="2" id="KW-1185">Reference proteome</keyword>
<organism evidence="1 2">
    <name type="scientific">Lindgomyces ingoldianus</name>
    <dbReference type="NCBI Taxonomy" id="673940"/>
    <lineage>
        <taxon>Eukaryota</taxon>
        <taxon>Fungi</taxon>
        <taxon>Dikarya</taxon>
        <taxon>Ascomycota</taxon>
        <taxon>Pezizomycotina</taxon>
        <taxon>Dothideomycetes</taxon>
        <taxon>Pleosporomycetidae</taxon>
        <taxon>Pleosporales</taxon>
        <taxon>Lindgomycetaceae</taxon>
        <taxon>Lindgomyces</taxon>
    </lineage>
</organism>
<sequence>MQHNTGSGTGGGRTSIVGMPSGVYLSAASSFLNSHSNPPSTSISLNPPLSHSSPSNPDSNANPPEPPATTPLPGFIDHYAVLSLDIRATPEEIKSAYRALRATYFQSSATKYRALQAAFDVLADADARRAYDGLWKQVMGLPDLGSGSERGFGDGEIGVQMRGLDLGDGDEDAAETDAKMEAERKEQVKAYKPLIGTRPYHSYIPILEVYEGSNRHPVLSCWRPSYVLYRARNSKP</sequence>
<comment type="caution">
    <text evidence="1">The sequence shown here is derived from an EMBL/GenBank/DDBJ whole genome shotgun (WGS) entry which is preliminary data.</text>
</comment>